<dbReference type="GO" id="GO:0016459">
    <property type="term" value="C:myosin complex"/>
    <property type="evidence" value="ECO:0007669"/>
    <property type="project" value="UniProtKB-KW"/>
</dbReference>
<dbReference type="VEuPathDB" id="CryptoDB:Cvel_22959"/>
<dbReference type="Gene3D" id="1.20.120.720">
    <property type="entry name" value="Myosin VI head, motor domain, U50 subdomain"/>
    <property type="match status" value="1"/>
</dbReference>
<evidence type="ECO:0000313" key="11">
    <source>
        <dbReference type="EMBL" id="CEM32807.1"/>
    </source>
</evidence>
<keyword evidence="2 7" id="KW-0067">ATP-binding</keyword>
<keyword evidence="8" id="KW-0175">Coiled coil</keyword>
<comment type="similarity">
    <text evidence="7">Belongs to the TRAFAC class myosin-kinesin ATPase superfamily. Myosin family.</text>
</comment>
<dbReference type="GO" id="GO:0007015">
    <property type="term" value="P:actin filament organization"/>
    <property type="evidence" value="ECO:0007669"/>
    <property type="project" value="TreeGrafter"/>
</dbReference>
<feature type="region of interest" description="Disordered" evidence="9">
    <location>
        <begin position="1431"/>
        <end position="1473"/>
    </location>
</feature>
<feature type="coiled-coil region" evidence="8">
    <location>
        <begin position="941"/>
        <end position="1041"/>
    </location>
</feature>
<dbReference type="Gene3D" id="1.10.10.820">
    <property type="match status" value="1"/>
</dbReference>
<dbReference type="PROSITE" id="PS50294">
    <property type="entry name" value="WD_REPEATS_REGION"/>
    <property type="match status" value="1"/>
</dbReference>
<dbReference type="PRINTS" id="PR00193">
    <property type="entry name" value="MYOSINHEAVY"/>
</dbReference>
<dbReference type="GO" id="GO:0005737">
    <property type="term" value="C:cytoplasm"/>
    <property type="evidence" value="ECO:0007669"/>
    <property type="project" value="TreeGrafter"/>
</dbReference>
<feature type="compositionally biased region" description="Basic and acidic residues" evidence="9">
    <location>
        <begin position="1128"/>
        <end position="1142"/>
    </location>
</feature>
<dbReference type="Gene3D" id="1.20.58.530">
    <property type="match status" value="1"/>
</dbReference>
<feature type="compositionally biased region" description="Low complexity" evidence="9">
    <location>
        <begin position="1164"/>
        <end position="1174"/>
    </location>
</feature>
<dbReference type="GO" id="GO:0016020">
    <property type="term" value="C:membrane"/>
    <property type="evidence" value="ECO:0007669"/>
    <property type="project" value="TreeGrafter"/>
</dbReference>
<dbReference type="GO" id="GO:0005524">
    <property type="term" value="F:ATP binding"/>
    <property type="evidence" value="ECO:0007669"/>
    <property type="project" value="UniProtKB-UniRule"/>
</dbReference>
<accession>A0A0G4GR33</accession>
<evidence type="ECO:0000259" key="10">
    <source>
        <dbReference type="PROSITE" id="PS51456"/>
    </source>
</evidence>
<dbReference type="SMART" id="SM00015">
    <property type="entry name" value="IQ"/>
    <property type="match status" value="5"/>
</dbReference>
<keyword evidence="6" id="KW-0853">WD repeat</keyword>
<proteinExistence type="inferred from homology"/>
<evidence type="ECO:0000256" key="2">
    <source>
        <dbReference type="ARBA" id="ARBA00022840"/>
    </source>
</evidence>
<dbReference type="InterPro" id="IPR001680">
    <property type="entry name" value="WD40_rpt"/>
</dbReference>
<dbReference type="PROSITE" id="PS50082">
    <property type="entry name" value="WD_REPEATS_2"/>
    <property type="match status" value="1"/>
</dbReference>
<dbReference type="PANTHER" id="PTHR13140">
    <property type="entry name" value="MYOSIN"/>
    <property type="match status" value="1"/>
</dbReference>
<feature type="compositionally biased region" description="Basic and acidic residues" evidence="9">
    <location>
        <begin position="1438"/>
        <end position="1447"/>
    </location>
</feature>
<evidence type="ECO:0000256" key="7">
    <source>
        <dbReference type="PROSITE-ProRule" id="PRU00782"/>
    </source>
</evidence>
<dbReference type="PROSITE" id="PS51456">
    <property type="entry name" value="MYOSIN_MOTOR"/>
    <property type="match status" value="1"/>
</dbReference>
<dbReference type="Gene3D" id="1.20.5.190">
    <property type="match status" value="1"/>
</dbReference>
<feature type="region of interest" description="Actin-binding" evidence="7">
    <location>
        <begin position="655"/>
        <end position="677"/>
    </location>
</feature>
<dbReference type="Gene3D" id="6.20.240.20">
    <property type="match status" value="1"/>
</dbReference>
<feature type="domain" description="Myosin motor" evidence="10">
    <location>
        <begin position="69"/>
        <end position="799"/>
    </location>
</feature>
<dbReference type="InterPro" id="IPR000048">
    <property type="entry name" value="IQ_motif_EF-hand-BS"/>
</dbReference>
<feature type="binding site" evidence="7">
    <location>
        <begin position="162"/>
        <end position="169"/>
    </location>
    <ligand>
        <name>ATP</name>
        <dbReference type="ChEBI" id="CHEBI:30616"/>
    </ligand>
</feature>
<evidence type="ECO:0000256" key="8">
    <source>
        <dbReference type="SAM" id="Coils"/>
    </source>
</evidence>
<keyword evidence="1 7" id="KW-0547">Nucleotide-binding</keyword>
<feature type="repeat" description="WD" evidence="6">
    <location>
        <begin position="1571"/>
        <end position="1612"/>
    </location>
</feature>
<dbReference type="PANTHER" id="PTHR13140:SF706">
    <property type="entry name" value="DILUTE CLASS UNCONVENTIONAL MYOSIN, ISOFORM C"/>
    <property type="match status" value="1"/>
</dbReference>
<organism evidence="11">
    <name type="scientific">Chromera velia CCMP2878</name>
    <dbReference type="NCBI Taxonomy" id="1169474"/>
    <lineage>
        <taxon>Eukaryota</taxon>
        <taxon>Sar</taxon>
        <taxon>Alveolata</taxon>
        <taxon>Colpodellida</taxon>
        <taxon>Chromeraceae</taxon>
        <taxon>Chromera</taxon>
    </lineage>
</organism>
<dbReference type="SUPFAM" id="SSF50978">
    <property type="entry name" value="WD40 repeat-like"/>
    <property type="match status" value="1"/>
</dbReference>
<gene>
    <name evidence="11" type="ORF">Cvel_22959</name>
</gene>
<dbReference type="Pfam" id="PF00063">
    <property type="entry name" value="Myosin_head"/>
    <property type="match status" value="1"/>
</dbReference>
<feature type="coiled-coil region" evidence="8">
    <location>
        <begin position="1068"/>
        <end position="1109"/>
    </location>
</feature>
<name>A0A0G4GR33_9ALVE</name>
<feature type="region of interest" description="Disordered" evidence="9">
    <location>
        <begin position="1121"/>
        <end position="1201"/>
    </location>
</feature>
<feature type="region of interest" description="Disordered" evidence="9">
    <location>
        <begin position="1385"/>
        <end position="1410"/>
    </location>
</feature>
<evidence type="ECO:0000256" key="4">
    <source>
        <dbReference type="ARBA" id="ARBA00023175"/>
    </source>
</evidence>
<dbReference type="GO" id="GO:0000146">
    <property type="term" value="F:microfilament motor activity"/>
    <property type="evidence" value="ECO:0007669"/>
    <property type="project" value="TreeGrafter"/>
</dbReference>
<dbReference type="InterPro" id="IPR036322">
    <property type="entry name" value="WD40_repeat_dom_sf"/>
</dbReference>
<evidence type="ECO:0000256" key="5">
    <source>
        <dbReference type="ARBA" id="ARBA00023203"/>
    </source>
</evidence>
<feature type="compositionally biased region" description="Basic and acidic residues" evidence="9">
    <location>
        <begin position="1178"/>
        <end position="1190"/>
    </location>
</feature>
<sequence length="1841" mass="206260">MASSDKYAVGTLVFVADEEMVWKPAEIIAVAGKEITVRTEGDQEERQVNSEKEPLYLRSAEIFSAEGLVGLDDLTQLMHLHEAALLDSLNTRFDVDKIYTFTGPILIAVNPFKTIPGLYEFDTLKSFISPKVSKTPHVFATANAAYRALCDTTRSQTVLISGESGAGKTESTKFVMKFLASAGTPDATSHSTVEKQVLESNPLLEAFGNARTLRNDNSSRFGKFIELQFKTEKDSEGLVNGRVCGARIQTYLLEKVRVVDQQEGERNFHIFYQLTAAFARGCKIEGGKRLFTTPAGDTLDLTAYNSFDVFKYLTKSSCSELDGVDDVEQFSRTVGAMSTVGISAEEQQSIFRVVAAVLFLGNVNFEAPPGNSEASEVVDSCAPFLKSAAQILEVDTQALAEVLTIRTIRTRGEVFKKALLVHEADETRDALARALYGTLFLRVVQRTNQSIGYLKEVKLNCGVLDIFGFECFQYNSFEQLCINFTNERLQQFFNTFVFKCEEELYCKEKIPWDPLDFPDNQDCVDMLQDKPHGIFPMLDEECIVPQGSDRSFCSKLLKQHSAHKRFDPVKTKPTWFTVNHFAGPVKYCSDGFLDKNKDQLLQDVQECVKKSSFTYVADLFSELLNRGGGAGAAPADPRVTKKKSNTVSSEFKEQLSELMTAVGATDPHFIRCIKPNPQNLPDEFDRKSVTEQLRYGGVLQAVQVSRAGYPVRVAHTEAFDDYCVLAEKPVRTGLRKVAAPKDRAQKLLETLTLSLPIPKLEDDPRRLEGQRGKGNTWAVGETLCFFKQEAFEVLNTKRLMLRNKCATKIQARWKAVVGRRQFLEMMRNVRKCQAVARGALARLRVRNIRKRKAAVRLQSYARMRRDRKRFLRFRKAVCSLQAKWRWKQFRRAFAQIFQQRKAAAIQALYRGRKQKVYFEKLKKAVRMAQNKWRSILARRQLRRLRQEQKEAGALLSKVQELQTELQKHKKEASEAEARSFYVQAEVDKKDSLIASLRKEIEQLKKSLEDAETQRVEMESHLEEALKQQTKTEKEKEEAVKAAAVVAQAAPAAATPTSREVEAHVMEALQQAREEGQRAETRANTLAQEKENIEKDFNRLAEEHEALKGQYQTLLEGARLQQRQQGSIDLRRDSSAASVEKDQPPTTPAAAKPEKPSEPTPAPTPKVAAADTPKPSDAPVDRPADGAETTRQRRSAPHVHDGKPYDIVVLGIEGSGKTSMLEQFCTSMGNEEGPKKLRRAKEEDAPHVLIPVPFQGKELRVLKCSGKKQYYAFVRDQLARAKWVFAVYQPSMDNQEIFAFLEKVLRDAMAAGCRILVIGNTWHVQRGQEWKVDLISVKDLAARHRCYAVETASFSDALFMVWETFTAPVPQPAQPAVQPIRHPARNVAPQEHRPRPTDTPAAGEPSGEAEERKGGIMNIGAMAQTLQTWFGKSPAAGQGREREREREGLSQNVLLRPSLKGTESMRTQAGGKPRKEADWQDLRCVQEVTESESAVTCLCFGQERHHLHYYLMACASKDGNIVIYRIYRTEMERAQMSKDDLDQIQSVSSGQSSKWDTAPPSEHSLVAIHSRLIGHSRAVTSIFFSLLEDQLVTTSIDKSVRFWSVDSGEMQKVFTDSSPALVAAFLPFNPKVFVAANSNAVLRLVNVENGIVHQKLKVDAEVRALKFDDTGLFCMAGTKTGNIHVLEASDNANLKFKFRLTVARGAITCITFVPSQDPGRNPMLLVNSCDSIVSIVDCMYGPAPGVLSSLQVQHRVKVAHSLLPLRCCYSGFGGGYLISASEDKEVYVYALRKEMHYKSAYLGHHRAPVLAVATNVSDSLLVSADSMGSIAMWRRFDFSHLL</sequence>
<dbReference type="SMART" id="SM00320">
    <property type="entry name" value="WD40"/>
    <property type="match status" value="7"/>
</dbReference>
<dbReference type="InterPro" id="IPR036961">
    <property type="entry name" value="Kinesin_motor_dom_sf"/>
</dbReference>
<keyword evidence="5 7" id="KW-0009">Actin-binding</keyword>
<dbReference type="GO" id="GO:0051015">
    <property type="term" value="F:actin filament binding"/>
    <property type="evidence" value="ECO:0007669"/>
    <property type="project" value="TreeGrafter"/>
</dbReference>
<keyword evidence="4 7" id="KW-0505">Motor protein</keyword>
<evidence type="ECO:0000256" key="1">
    <source>
        <dbReference type="ARBA" id="ARBA00022741"/>
    </source>
</evidence>
<evidence type="ECO:0000256" key="9">
    <source>
        <dbReference type="SAM" id="MobiDB-lite"/>
    </source>
</evidence>
<dbReference type="Gene3D" id="3.40.850.10">
    <property type="entry name" value="Kinesin motor domain"/>
    <property type="match status" value="1"/>
</dbReference>
<dbReference type="SUPFAM" id="SSF52540">
    <property type="entry name" value="P-loop containing nucleoside triphosphate hydrolases"/>
    <property type="match status" value="2"/>
</dbReference>
<protein>
    <recommendedName>
        <fullName evidence="10">Myosin motor domain-containing protein</fullName>
    </recommendedName>
</protein>
<evidence type="ECO:0000256" key="6">
    <source>
        <dbReference type="PROSITE-ProRule" id="PRU00221"/>
    </source>
</evidence>
<dbReference type="SMART" id="SM00242">
    <property type="entry name" value="MYSc"/>
    <property type="match status" value="1"/>
</dbReference>
<dbReference type="Gene3D" id="3.40.50.300">
    <property type="entry name" value="P-loop containing nucleotide triphosphate hydrolases"/>
    <property type="match status" value="1"/>
</dbReference>
<dbReference type="InterPro" id="IPR001609">
    <property type="entry name" value="Myosin_head_motor_dom-like"/>
</dbReference>
<evidence type="ECO:0000256" key="3">
    <source>
        <dbReference type="ARBA" id="ARBA00023123"/>
    </source>
</evidence>
<dbReference type="Pfam" id="PF00400">
    <property type="entry name" value="WD40"/>
    <property type="match status" value="1"/>
</dbReference>
<keyword evidence="3 7" id="KW-0518">Myosin</keyword>
<dbReference type="Gene3D" id="2.130.10.10">
    <property type="entry name" value="YVTN repeat-like/Quinoprotein amine dehydrogenase"/>
    <property type="match status" value="2"/>
</dbReference>
<dbReference type="PhylomeDB" id="A0A0G4GR33"/>
<reference evidence="11" key="1">
    <citation type="submission" date="2014-11" db="EMBL/GenBank/DDBJ databases">
        <authorList>
            <person name="Otto D Thomas"/>
            <person name="Naeem Raeece"/>
        </authorList>
    </citation>
    <scope>NUCLEOTIDE SEQUENCE</scope>
</reference>
<dbReference type="EMBL" id="CDMZ01001451">
    <property type="protein sequence ID" value="CEM32807.1"/>
    <property type="molecule type" value="Genomic_DNA"/>
</dbReference>
<dbReference type="InterPro" id="IPR027417">
    <property type="entry name" value="P-loop_NTPase"/>
</dbReference>
<dbReference type="InterPro" id="IPR015943">
    <property type="entry name" value="WD40/YVTN_repeat-like_dom_sf"/>
</dbReference>
<dbReference type="PROSITE" id="PS50096">
    <property type="entry name" value="IQ"/>
    <property type="match status" value="5"/>
</dbReference>